<evidence type="ECO:0000313" key="1">
    <source>
        <dbReference type="EMBL" id="MDW5598157.1"/>
    </source>
</evidence>
<organism evidence="1 2">
    <name type="scientific">Conexibacter stalactiti</name>
    <dbReference type="NCBI Taxonomy" id="1940611"/>
    <lineage>
        <taxon>Bacteria</taxon>
        <taxon>Bacillati</taxon>
        <taxon>Actinomycetota</taxon>
        <taxon>Thermoleophilia</taxon>
        <taxon>Solirubrobacterales</taxon>
        <taxon>Conexibacteraceae</taxon>
        <taxon>Conexibacter</taxon>
    </lineage>
</organism>
<protein>
    <submittedName>
        <fullName evidence="1">Uncharacterized protein</fullName>
    </submittedName>
</protein>
<keyword evidence="2" id="KW-1185">Reference proteome</keyword>
<dbReference type="Proteomes" id="UP001284601">
    <property type="component" value="Unassembled WGS sequence"/>
</dbReference>
<feature type="non-terminal residue" evidence="1">
    <location>
        <position position="1"/>
    </location>
</feature>
<comment type="caution">
    <text evidence="1">The sequence shown here is derived from an EMBL/GenBank/DDBJ whole genome shotgun (WGS) entry which is preliminary data.</text>
</comment>
<reference evidence="2" key="1">
    <citation type="submission" date="2023-07" db="EMBL/GenBank/DDBJ databases">
        <title>Conexibacter stalactiti sp. nov., isolated from stalactites in a lava cave and emended description of the genus Conexibacter.</title>
        <authorList>
            <person name="Lee S.D."/>
        </authorList>
    </citation>
    <scope>NUCLEOTIDE SEQUENCE [LARGE SCALE GENOMIC DNA]</scope>
    <source>
        <strain evidence="2">KCTC 39840</strain>
    </source>
</reference>
<reference evidence="1 2" key="2">
    <citation type="submission" date="2023-10" db="EMBL/GenBank/DDBJ databases">
        <authorList>
            <person name="Han X.F."/>
        </authorList>
    </citation>
    <scope>NUCLEOTIDE SEQUENCE [LARGE SCALE GENOMIC DNA]</scope>
    <source>
        <strain evidence="1 2">KCTC 39840</strain>
    </source>
</reference>
<proteinExistence type="predicted"/>
<accession>A0ABU4HXU8</accession>
<name>A0ABU4HXU8_9ACTN</name>
<evidence type="ECO:0000313" key="2">
    <source>
        <dbReference type="Proteomes" id="UP001284601"/>
    </source>
</evidence>
<gene>
    <name evidence="1" type="ORF">R7226_27620</name>
</gene>
<sequence length="118" mass="11424">LEAGDAADPAGTAAGVGARAARAAVTIGAPSALALPLARSAALDRVLAWHDGVVVVQQPGASAAIAELVLDSLAALGRPVAAVPAPGRLAARVISAGLHTPAFATEAVARLGLGEGRR</sequence>
<dbReference type="EMBL" id="JAWSTH010000123">
    <property type="protein sequence ID" value="MDW5598157.1"/>
    <property type="molecule type" value="Genomic_DNA"/>
</dbReference>